<dbReference type="AlphaFoldDB" id="M4Z6J6"/>
<evidence type="ECO:0000313" key="2">
    <source>
        <dbReference type="Proteomes" id="UP000011841"/>
    </source>
</evidence>
<dbReference type="EMBL" id="AP012603">
    <property type="protein sequence ID" value="BAM88802.1"/>
    <property type="molecule type" value="Genomic_DNA"/>
</dbReference>
<keyword evidence="2" id="KW-1185">Reference proteome</keyword>
<sequence length="444" mass="48453">MTRKVSNALDDDPVRALRADGIRLGRQQGRRLQWLSQTFGPIVHWSGDAPPRGGRTIIVIDPPTGAGAELLYNALTAYDAIVIPFGENPAFDFLKSKLTEFGTVGASADGPHELWWGGLDWHVPDAAPAADALRVVSCHPRTVGDLHTYHLRRSLERLGIAFDIEAVDGHSSGRLTAADKADFIARMWQRHREPLLYVDADVMFQSAPDIPRLTGCDLAVHKWNGWEMSARTLYFGRSKAAEAVLTTWHDLASSCPDVWDGYLIDQAWSAVTSQIALDTVWLPRSYHAVAGEAGVRNATIVHNLKPANADLGPDPDFAAVVRSPRRAGRVGALESLLVVSSKAESDKAVTVILRDVESSGARATADSIERLTSAFVADCGGFARLELSLCSWQPEVRIAREAAFRADNTVFEIVPGQELPANLFQAMAAAEAARHRDNIQTSRR</sequence>
<dbReference type="eggNOG" id="ENOG503369Q">
    <property type="taxonomic scope" value="Bacteria"/>
</dbReference>
<dbReference type="Proteomes" id="UP000011841">
    <property type="component" value="Chromosome"/>
</dbReference>
<dbReference type="RefSeq" id="WP_015665924.1">
    <property type="nucleotide sequence ID" value="NC_020453.1"/>
</dbReference>
<evidence type="ECO:0000313" key="1">
    <source>
        <dbReference type="EMBL" id="BAM88802.1"/>
    </source>
</evidence>
<dbReference type="PATRIC" id="fig|1245469.3.peg.2870"/>
<name>M4Z6J6_9BRAD</name>
<dbReference type="HOGENOM" id="CLU_619200_0_0_5"/>
<gene>
    <name evidence="1" type="ORF">S58_27960</name>
</gene>
<organism evidence="1 2">
    <name type="scientific">Bradyrhizobium oligotrophicum S58</name>
    <dbReference type="NCBI Taxonomy" id="1245469"/>
    <lineage>
        <taxon>Bacteria</taxon>
        <taxon>Pseudomonadati</taxon>
        <taxon>Pseudomonadota</taxon>
        <taxon>Alphaproteobacteria</taxon>
        <taxon>Hyphomicrobiales</taxon>
        <taxon>Nitrobacteraceae</taxon>
        <taxon>Bradyrhizobium</taxon>
    </lineage>
</organism>
<dbReference type="KEGG" id="aol:S58_27960"/>
<proteinExistence type="predicted"/>
<protein>
    <recommendedName>
        <fullName evidence="3">Nucleotide-diphospho-sugar transferase domain-containing protein</fullName>
    </recommendedName>
</protein>
<evidence type="ECO:0008006" key="3">
    <source>
        <dbReference type="Google" id="ProtNLM"/>
    </source>
</evidence>
<accession>M4Z6J6</accession>
<dbReference type="OrthoDB" id="8179590at2"/>
<dbReference type="GeneID" id="301816675"/>
<reference evidence="1 2" key="1">
    <citation type="journal article" date="2013" name="Appl. Environ. Microbiol.">
        <title>Genome analysis suggests that the soil oligotrophic bacterium Agromonas oligotrophica (Bradyrhizobium oligotrophicum) is a nitrogen-fixing symbiont of Aeschynomene indica.</title>
        <authorList>
            <person name="Okubo T."/>
            <person name="Fukushima S."/>
            <person name="Itakura M."/>
            <person name="Oshima K."/>
            <person name="Longtonglang A."/>
            <person name="Teaumroong N."/>
            <person name="Mitsui H."/>
            <person name="Hattori M."/>
            <person name="Hattori R."/>
            <person name="Hattori T."/>
            <person name="Minamisawa K."/>
        </authorList>
    </citation>
    <scope>NUCLEOTIDE SEQUENCE [LARGE SCALE GENOMIC DNA]</scope>
    <source>
        <strain evidence="1 2">S58</strain>
    </source>
</reference>